<dbReference type="AlphaFoldDB" id="A0A8J5FFC6"/>
<feature type="compositionally biased region" description="Polar residues" evidence="1">
    <location>
        <begin position="49"/>
        <end position="58"/>
    </location>
</feature>
<dbReference type="EMBL" id="JACMSC010000015">
    <property type="protein sequence ID" value="KAG6486567.1"/>
    <property type="molecule type" value="Genomic_DNA"/>
</dbReference>
<feature type="compositionally biased region" description="Basic and acidic residues" evidence="1">
    <location>
        <begin position="195"/>
        <end position="211"/>
    </location>
</feature>
<keyword evidence="3" id="KW-1185">Reference proteome</keyword>
<gene>
    <name evidence="2" type="ORF">ZIOFF_055144</name>
</gene>
<evidence type="ECO:0000256" key="1">
    <source>
        <dbReference type="SAM" id="MobiDB-lite"/>
    </source>
</evidence>
<reference evidence="2 3" key="1">
    <citation type="submission" date="2020-08" db="EMBL/GenBank/DDBJ databases">
        <title>Plant Genome Project.</title>
        <authorList>
            <person name="Zhang R.-G."/>
        </authorList>
    </citation>
    <scope>NUCLEOTIDE SEQUENCE [LARGE SCALE GENOMIC DNA]</scope>
    <source>
        <tissue evidence="2">Rhizome</tissue>
    </source>
</reference>
<feature type="region of interest" description="Disordered" evidence="1">
    <location>
        <begin position="48"/>
        <end position="82"/>
    </location>
</feature>
<evidence type="ECO:0000313" key="2">
    <source>
        <dbReference type="EMBL" id="KAG6486567.1"/>
    </source>
</evidence>
<comment type="caution">
    <text evidence="2">The sequence shown here is derived from an EMBL/GenBank/DDBJ whole genome shotgun (WGS) entry which is preliminary data.</text>
</comment>
<proteinExistence type="predicted"/>
<name>A0A8J5FFC6_ZINOF</name>
<accession>A0A8J5FFC6</accession>
<feature type="compositionally biased region" description="Basic and acidic residues" evidence="1">
    <location>
        <begin position="169"/>
        <end position="186"/>
    </location>
</feature>
<evidence type="ECO:0000313" key="3">
    <source>
        <dbReference type="Proteomes" id="UP000734854"/>
    </source>
</evidence>
<protein>
    <submittedName>
        <fullName evidence="2">Uncharacterized protein</fullName>
    </submittedName>
</protein>
<sequence length="220" mass="24778">MAMPLCEAIDTFIGITGFSEAIAQQKLECIGGSLRKLFENLWCWHGSGSAESGTSSQVKSERKSPLVPEETEDMEEQPLVRHRSRQIGPVIAEPTDSGQPSHSVLDSPWLDVDQSPQLNGHAYERRFLFGYPTRQMPCAPSPTLMAQRLLREQQDDEYLASLQADREKELKAQQEAELHSLEEANAKEAALQKKRHEEAETHRKQIEEDVKTCSFVSTNT</sequence>
<dbReference type="Proteomes" id="UP000734854">
    <property type="component" value="Unassembled WGS sequence"/>
</dbReference>
<organism evidence="2 3">
    <name type="scientific">Zingiber officinale</name>
    <name type="common">Ginger</name>
    <name type="synonym">Amomum zingiber</name>
    <dbReference type="NCBI Taxonomy" id="94328"/>
    <lineage>
        <taxon>Eukaryota</taxon>
        <taxon>Viridiplantae</taxon>
        <taxon>Streptophyta</taxon>
        <taxon>Embryophyta</taxon>
        <taxon>Tracheophyta</taxon>
        <taxon>Spermatophyta</taxon>
        <taxon>Magnoliopsida</taxon>
        <taxon>Liliopsida</taxon>
        <taxon>Zingiberales</taxon>
        <taxon>Zingiberaceae</taxon>
        <taxon>Zingiber</taxon>
    </lineage>
</organism>
<feature type="region of interest" description="Disordered" evidence="1">
    <location>
        <begin position="169"/>
        <end position="220"/>
    </location>
</feature>